<dbReference type="InterPro" id="IPR036691">
    <property type="entry name" value="Endo/exonu/phosph_ase_sf"/>
</dbReference>
<dbReference type="GO" id="GO:0003677">
    <property type="term" value="F:DNA binding"/>
    <property type="evidence" value="ECO:0007669"/>
    <property type="project" value="InterPro"/>
</dbReference>
<dbReference type="InterPro" id="IPR005135">
    <property type="entry name" value="Endo/exonuclease/phosphatase"/>
</dbReference>
<dbReference type="Gene3D" id="3.60.10.10">
    <property type="entry name" value="Endonuclease/exonuclease/phosphatase"/>
    <property type="match status" value="1"/>
</dbReference>
<accession>A0A2N9FPG7</accession>
<sequence>MTTVVPTSEEDPALAVVRFTSELAWADAGPEVAEPQVTRLCVEAQECMVMNKWFELASLMLTSADLIFSKVSEKDLECIFTVICNLVTKSETPDEELEMAKLIAAKITHQPNDKPALRLKILFNLYNLLENPYGRFHVYINALNLAYNGKVTEHIVPSFKKIDSFLKEWSIGISDQRELFLTISNVLKEHKRYDGLGKGVSFKFLNKYLATFSGEDAYTMNEAKEEAVRTIVEFVKAPDMFQIARHGNEIRIIERGQKHLSQVTMGLVTARWCHDILLEFATLPPDQNAFRSFREGNKVFVMQKQRNGKGRFVSVTVLGEKTGKGSVIIPEGREAGGWRGFSQEINGILTPAATVVNQTRRQTQIFHGAGAHQDSNSAGNSKSFKDAVILGNSIPHIVNASAGLQVDPRDCSQKDSLEIFLKVILKSGSDHKWVVHWAGVMDSPSGDPVTIQTNDLTDTQSEKIGPRDPNKPNTPILAAKPVTIMDPNMNVQPDTMAQARKNVTKPKLVLRPRCGSQTVLEDKGETSRTRDIDHVSVHSEDSTSQYSDSSMVPFSKINPITEVFQGTSAVAKTWGSSSEWFLDLRDGRRVRLPMELSNPVVNQDAETTQKLIQWVSAHRDNFEMGGVEDGSSWGSQGLEDGSESSWIDSESAIVAVGEGEQSSLAAVKCGEYLETPMIGLRDVEVQGAIDGGVLVGNAELVPLIVEPLAVAGPHDVEHVSGGTGKGFQKTPSEKVLRRLRGVGKLLGASFEGYEQRVLELLMDIEARHQQKKDELLSTRRPSSSGRKGCRELKGLILTWNVRGLNDPGKRLRIKHMLKIWAPDIICLQETKMELISKAIVRSLWRCHHVDWMFLGSNGASGGILLMWDKRLVEKIEDAVGSYSVSCKFKNVADQNVWMYSGVYGPNVDRERGLLWDELAGIRSWWGVPWVVGGDFQCGAIPVGKDWFLYTADWEEGFITISQQRLVRLTSDHFPVMLECGSIPRGRRPFRFENMWLKADGFLERVRAWWGSYQFIGTPSFVFANKLKALKGDLKKWNVEEFGHVTMKKNMMMADLRELDVVEESRPLSVEEKSKKELTSVELDKLILLEEICWRQKSRALWLQEGDKNSKFFHRLANSNRNANSIAKLNIDGILSSNQDDIRDHITSFYEHLYIEMGVRLMKKRLLGWCKALMGIRPRVQMGSLLAFFQHCWSVVRDEVLAVCQEFHEHCHFERSLNATFVSLIPKKHGADEIKDFRPISLVGGIYKIIAKMLAVRLSAVLGKIISPAQNAFVKGRQILDSVLIANECLDSRLKAEEPGVICKLDLEKAYDHVNWEFLLYLLQRCGFSEKWRRWISFCISSVRFSILINGSPCGFFQSSRGIRQGDPLSPLLFVIVMEALSRMIDRASGVGLLSGFSHLRITLSICGLFLLGLKLLQGFRVNLGKSELAQCNPVWDPIVEKLERRLAGWKRMYLSKGGRLTLIKSTLSNLPTYYLSLFPIPAAVAKRIETIQRNFLWGDSEEVTKFHLVNWDIICNPFSNGGLNIRSLRRFNEALLGKWLWRFGVEREALWRQVVVGKYGALEGGWTSKMPTGTYGVGLWKFIRSGWNKFSRMLKFEVGDGTRIRFWDDVWCIDGPLKSAYPELYRIVRAKDAFVADNFQCRGDSMHWEVTFSRLAQDWELESFSSFLELLYSFTGIGSGEDKVCWKPSQSKSFQVKSYYKSLTTNGEECFPWKSIWKAKVPPRVAFFSWTAALGRILTAENLRLRRIIIVNWCCLCKMDGESVDHLLLHCAYAKELWDFVFVMFGISWVMPARVRDLFDCWLGKMGNHPVHVIWRAVPHCLMWCLWRERNLRIFEGCEQHAAELKLLFLHMPAVGQLEKDAKYALVYELLKIFLTQRLDAYLEFQAANSTSLKSYGLVHEDCITKMRLMSLVDLASDESGQIPYALIRDTLRINDDEVELWVVKAITAKLLDCKMDQMNQVVIVSRCTERVFGQHQWQTLKTKLATWRGNIASVISTIQANRITEDGSQAMQGLTIR</sequence>
<comment type="similarity">
    <text evidence="1">Belongs to the CSN7/EIF3M family. CSN7 subfamily.</text>
</comment>
<dbReference type="InterPro" id="IPR043502">
    <property type="entry name" value="DNA/RNA_pol_sf"/>
</dbReference>
<organism evidence="4">
    <name type="scientific">Fagus sylvatica</name>
    <name type="common">Beechnut</name>
    <dbReference type="NCBI Taxonomy" id="28930"/>
    <lineage>
        <taxon>Eukaryota</taxon>
        <taxon>Viridiplantae</taxon>
        <taxon>Streptophyta</taxon>
        <taxon>Embryophyta</taxon>
        <taxon>Tracheophyta</taxon>
        <taxon>Spermatophyta</taxon>
        <taxon>Magnoliopsida</taxon>
        <taxon>eudicotyledons</taxon>
        <taxon>Gunneridae</taxon>
        <taxon>Pentapetalae</taxon>
        <taxon>rosids</taxon>
        <taxon>fabids</taxon>
        <taxon>Fagales</taxon>
        <taxon>Fagaceae</taxon>
        <taxon>Fagus</taxon>
    </lineage>
</organism>
<name>A0A2N9FPG7_FAGSY</name>
<evidence type="ECO:0000256" key="1">
    <source>
        <dbReference type="ARBA" id="ARBA00008482"/>
    </source>
</evidence>
<dbReference type="InterPro" id="IPR026960">
    <property type="entry name" value="RVT-Znf"/>
</dbReference>
<dbReference type="Pfam" id="PF00078">
    <property type="entry name" value="RVT_1"/>
    <property type="match status" value="1"/>
</dbReference>
<dbReference type="SMART" id="SM00088">
    <property type="entry name" value="PINT"/>
    <property type="match status" value="1"/>
</dbReference>
<feature type="compositionally biased region" description="Basic and acidic residues" evidence="2">
    <location>
        <begin position="520"/>
        <end position="541"/>
    </location>
</feature>
<dbReference type="GO" id="GO:0002183">
    <property type="term" value="P:cytoplasmic translational initiation"/>
    <property type="evidence" value="ECO:0007669"/>
    <property type="project" value="TreeGrafter"/>
</dbReference>
<dbReference type="GO" id="GO:0005852">
    <property type="term" value="C:eukaryotic translation initiation factor 3 complex"/>
    <property type="evidence" value="ECO:0007669"/>
    <property type="project" value="TreeGrafter"/>
</dbReference>
<dbReference type="InterPro" id="IPR040750">
    <property type="entry name" value="eIF3m_C_helix"/>
</dbReference>
<evidence type="ECO:0000313" key="4">
    <source>
        <dbReference type="EMBL" id="SPC89073.1"/>
    </source>
</evidence>
<evidence type="ECO:0000256" key="2">
    <source>
        <dbReference type="SAM" id="MobiDB-lite"/>
    </source>
</evidence>
<dbReference type="InterPro" id="IPR000717">
    <property type="entry name" value="PCI_dom"/>
</dbReference>
<feature type="domain" description="Reverse transcriptase" evidence="3">
    <location>
        <begin position="1205"/>
        <end position="1479"/>
    </location>
</feature>
<dbReference type="InterPro" id="IPR020847">
    <property type="entry name" value="AP_endonuclease_F1_BS"/>
</dbReference>
<gene>
    <name evidence="4" type="ORF">FSB_LOCUS16955</name>
</gene>
<dbReference type="PROSITE" id="PS50878">
    <property type="entry name" value="RT_POL"/>
    <property type="match status" value="1"/>
</dbReference>
<proteinExistence type="inferred from homology"/>
<dbReference type="GO" id="GO:0006281">
    <property type="term" value="P:DNA repair"/>
    <property type="evidence" value="ECO:0007669"/>
    <property type="project" value="InterPro"/>
</dbReference>
<dbReference type="PANTHER" id="PTHR15350:SF2">
    <property type="entry name" value="EUKARYOTIC TRANSLATION INITIATION FACTOR 3 SUBUNIT M"/>
    <property type="match status" value="1"/>
</dbReference>
<feature type="region of interest" description="Disordered" evidence="2">
    <location>
        <begin position="512"/>
        <end position="550"/>
    </location>
</feature>
<protein>
    <recommendedName>
        <fullName evidence="3">Reverse transcriptase domain-containing protein</fullName>
    </recommendedName>
</protein>
<dbReference type="InterPro" id="IPR045237">
    <property type="entry name" value="COPS7/eIF3m"/>
</dbReference>
<dbReference type="Pfam" id="PF18005">
    <property type="entry name" value="eIF3m_C_helix"/>
    <property type="match status" value="1"/>
</dbReference>
<dbReference type="InterPro" id="IPR000477">
    <property type="entry name" value="RT_dom"/>
</dbReference>
<dbReference type="Pfam" id="PF01399">
    <property type="entry name" value="PCI"/>
    <property type="match status" value="1"/>
</dbReference>
<dbReference type="GO" id="GO:0004519">
    <property type="term" value="F:endonuclease activity"/>
    <property type="evidence" value="ECO:0007669"/>
    <property type="project" value="InterPro"/>
</dbReference>
<dbReference type="CDD" id="cd01650">
    <property type="entry name" value="RT_nLTR_like"/>
    <property type="match status" value="1"/>
</dbReference>
<dbReference type="SUPFAM" id="SSF56219">
    <property type="entry name" value="DNase I-like"/>
    <property type="match status" value="1"/>
</dbReference>
<dbReference type="PROSITE" id="PS00726">
    <property type="entry name" value="AP_NUCLEASE_F1_1"/>
    <property type="match status" value="1"/>
</dbReference>
<dbReference type="EMBL" id="OIVN01001041">
    <property type="protein sequence ID" value="SPC89073.1"/>
    <property type="molecule type" value="Genomic_DNA"/>
</dbReference>
<dbReference type="Pfam" id="PF13966">
    <property type="entry name" value="zf-RVT"/>
    <property type="match status" value="1"/>
</dbReference>
<dbReference type="Pfam" id="PF03372">
    <property type="entry name" value="Exo_endo_phos"/>
    <property type="match status" value="1"/>
</dbReference>
<dbReference type="SUPFAM" id="SSF56672">
    <property type="entry name" value="DNA/RNA polymerases"/>
    <property type="match status" value="1"/>
</dbReference>
<dbReference type="PANTHER" id="PTHR15350">
    <property type="entry name" value="COP9 SIGNALOSOME COMPLEX SUBUNIT 7/DENDRITIC CELL PROTEIN GA17"/>
    <property type="match status" value="1"/>
</dbReference>
<reference evidence="4" key="1">
    <citation type="submission" date="2018-02" db="EMBL/GenBank/DDBJ databases">
        <authorList>
            <person name="Cohen D.B."/>
            <person name="Kent A.D."/>
        </authorList>
    </citation>
    <scope>NUCLEOTIDE SEQUENCE</scope>
</reference>
<evidence type="ECO:0000259" key="3">
    <source>
        <dbReference type="PROSITE" id="PS50878"/>
    </source>
</evidence>